<evidence type="ECO:0000313" key="4">
    <source>
        <dbReference type="Proteomes" id="UP001580391"/>
    </source>
</evidence>
<keyword evidence="4" id="KW-1185">Reference proteome</keyword>
<comment type="caution">
    <text evidence="2">The sequence shown here is derived from an EMBL/GenBank/DDBJ whole genome shotgun (WGS) entry which is preliminary data.</text>
</comment>
<evidence type="ECO:0000313" key="1">
    <source>
        <dbReference type="EMBL" id="MFB5737593.1"/>
    </source>
</evidence>
<gene>
    <name evidence="1" type="ORF">ACE5IX_13810</name>
    <name evidence="2" type="ORF">CH371_13325</name>
</gene>
<dbReference type="Proteomes" id="UP001580391">
    <property type="component" value="Unassembled WGS sequence"/>
</dbReference>
<evidence type="ECO:0000313" key="2">
    <source>
        <dbReference type="EMBL" id="PJZ65372.1"/>
    </source>
</evidence>
<dbReference type="EMBL" id="JBHILJ010000007">
    <property type="protein sequence ID" value="MFB5737593.1"/>
    <property type="molecule type" value="Genomic_DNA"/>
</dbReference>
<sequence length="156" mass="18158">MSVFLPSRKTGYFWESVEKIIKIVHKVSLDINSEDERKFEDRLSGALQPNFDDFIDQRNIQQVMTRITAFGHDHRPDMSIAKDGIAIEVKVIRTGASIREAIGQAFIYRLGYRFVVIIWVDTSKDKSYKIAAEDPKSTEFQFIKELEDYNIYCIIK</sequence>
<name>A0A2M9ZAK3_9LEPT</name>
<evidence type="ECO:0000313" key="3">
    <source>
        <dbReference type="Proteomes" id="UP000231912"/>
    </source>
</evidence>
<dbReference type="Proteomes" id="UP000231912">
    <property type="component" value="Unassembled WGS sequence"/>
</dbReference>
<proteinExistence type="predicted"/>
<dbReference type="RefSeq" id="WP_016543814.1">
    <property type="nucleotide sequence ID" value="NZ_JBHILI010000008.1"/>
</dbReference>
<protein>
    <submittedName>
        <fullName evidence="2">Uncharacterized protein</fullName>
    </submittedName>
</protein>
<organism evidence="2 3">
    <name type="scientific">Leptospira wolffii</name>
    <dbReference type="NCBI Taxonomy" id="409998"/>
    <lineage>
        <taxon>Bacteria</taxon>
        <taxon>Pseudomonadati</taxon>
        <taxon>Spirochaetota</taxon>
        <taxon>Spirochaetia</taxon>
        <taxon>Leptospirales</taxon>
        <taxon>Leptospiraceae</taxon>
        <taxon>Leptospira</taxon>
    </lineage>
</organism>
<dbReference type="EMBL" id="NPDT01000005">
    <property type="protein sequence ID" value="PJZ65372.1"/>
    <property type="molecule type" value="Genomic_DNA"/>
</dbReference>
<accession>A0A2M9ZAK3</accession>
<reference evidence="1 4" key="2">
    <citation type="submission" date="2024-09" db="EMBL/GenBank/DDBJ databases">
        <title>Taxonomic and Genotyping Characterization of Leptospira Strains isolated from Multiple Sources in Colombia highlights the importance of intermediate species.</title>
        <authorList>
            <person name="Torres Higuera L."/>
            <person name="Rojas Tapias D."/>
            <person name="Jimenez Velasquez S."/>
            <person name="Renjifo Ibanez C."/>
        </authorList>
    </citation>
    <scope>NUCLEOTIDE SEQUENCE [LARGE SCALE GENOMIC DNA]</scope>
    <source>
        <strain evidence="1 4">Lep080</strain>
    </source>
</reference>
<reference evidence="2 3" key="1">
    <citation type="submission" date="2017-07" db="EMBL/GenBank/DDBJ databases">
        <title>Leptospira spp. isolated from tropical soils.</title>
        <authorList>
            <person name="Thibeaux R."/>
            <person name="Iraola G."/>
            <person name="Ferres I."/>
            <person name="Bierque E."/>
            <person name="Girault D."/>
            <person name="Soupe-Gilbert M.-E."/>
            <person name="Picardeau M."/>
            <person name="Goarant C."/>
        </authorList>
    </citation>
    <scope>NUCLEOTIDE SEQUENCE [LARGE SCALE GENOMIC DNA]</scope>
    <source>
        <strain evidence="2 3">FH2-C-A2</strain>
    </source>
</reference>
<dbReference type="AlphaFoldDB" id="A0A2M9ZAK3"/>